<evidence type="ECO:0000256" key="1">
    <source>
        <dbReference type="ARBA" id="ARBA00004651"/>
    </source>
</evidence>
<feature type="transmembrane region" description="Helical" evidence="11">
    <location>
        <begin position="268"/>
        <end position="290"/>
    </location>
</feature>
<dbReference type="InterPro" id="IPR002528">
    <property type="entry name" value="MATE_fam"/>
</dbReference>
<feature type="transmembrane region" description="Helical" evidence="11">
    <location>
        <begin position="310"/>
        <end position="333"/>
    </location>
</feature>
<evidence type="ECO:0000256" key="5">
    <source>
        <dbReference type="ARBA" id="ARBA00022475"/>
    </source>
</evidence>
<dbReference type="NCBIfam" id="TIGR00797">
    <property type="entry name" value="matE"/>
    <property type="match status" value="1"/>
</dbReference>
<feature type="transmembrane region" description="Helical" evidence="11">
    <location>
        <begin position="126"/>
        <end position="146"/>
    </location>
</feature>
<dbReference type="InterPro" id="IPR045070">
    <property type="entry name" value="MATE_MepA-like"/>
</dbReference>
<dbReference type="GO" id="GO:0046677">
    <property type="term" value="P:response to antibiotic"/>
    <property type="evidence" value="ECO:0007669"/>
    <property type="project" value="UniProtKB-KW"/>
</dbReference>
<evidence type="ECO:0000313" key="12">
    <source>
        <dbReference type="EMBL" id="SEO95736.1"/>
    </source>
</evidence>
<proteinExistence type="inferred from homology"/>
<evidence type="ECO:0000313" key="13">
    <source>
        <dbReference type="Proteomes" id="UP000182975"/>
    </source>
</evidence>
<keyword evidence="9" id="KW-0046">Antibiotic resistance</keyword>
<evidence type="ECO:0000256" key="8">
    <source>
        <dbReference type="ARBA" id="ARBA00023136"/>
    </source>
</evidence>
<feature type="transmembrane region" description="Helical" evidence="11">
    <location>
        <begin position="84"/>
        <end position="106"/>
    </location>
</feature>
<feature type="transmembrane region" description="Helical" evidence="11">
    <location>
        <begin position="353"/>
        <end position="374"/>
    </location>
</feature>
<dbReference type="Proteomes" id="UP000182975">
    <property type="component" value="Unassembled WGS sequence"/>
</dbReference>
<dbReference type="Pfam" id="PF01554">
    <property type="entry name" value="MatE"/>
    <property type="match status" value="2"/>
</dbReference>
<dbReference type="EMBL" id="FOEC01000013">
    <property type="protein sequence ID" value="SEO95736.1"/>
    <property type="molecule type" value="Genomic_DNA"/>
</dbReference>
<dbReference type="GO" id="GO:0042910">
    <property type="term" value="F:xenobiotic transmembrane transporter activity"/>
    <property type="evidence" value="ECO:0007669"/>
    <property type="project" value="InterPro"/>
</dbReference>
<name>A0A1H8TY48_9ACTN</name>
<comment type="similarity">
    <text evidence="2">Belongs to the multi antimicrobial extrusion (MATE) (TC 2.A.66.1) family. MepA subfamily.</text>
</comment>
<keyword evidence="13" id="KW-1185">Reference proteome</keyword>
<accession>A0A1H8TY48</accession>
<keyword evidence="5" id="KW-1003">Cell membrane</keyword>
<feature type="transmembrane region" description="Helical" evidence="11">
    <location>
        <begin position="394"/>
        <end position="416"/>
    </location>
</feature>
<feature type="transmembrane region" description="Helical" evidence="11">
    <location>
        <begin position="43"/>
        <end position="64"/>
    </location>
</feature>
<keyword evidence="4" id="KW-0813">Transport</keyword>
<protein>
    <recommendedName>
        <fullName evidence="3">Multidrug export protein MepA</fullName>
    </recommendedName>
</protein>
<dbReference type="STRING" id="79604.AAY81_01495"/>
<evidence type="ECO:0000256" key="4">
    <source>
        <dbReference type="ARBA" id="ARBA00022448"/>
    </source>
</evidence>
<evidence type="ECO:0000256" key="10">
    <source>
        <dbReference type="SAM" id="MobiDB-lite"/>
    </source>
</evidence>
<feature type="transmembrane region" description="Helical" evidence="11">
    <location>
        <begin position="428"/>
        <end position="449"/>
    </location>
</feature>
<feature type="region of interest" description="Disordered" evidence="10">
    <location>
        <begin position="1"/>
        <end position="34"/>
    </location>
</feature>
<feature type="transmembrane region" description="Helical" evidence="11">
    <location>
        <begin position="461"/>
        <end position="483"/>
    </location>
</feature>
<feature type="transmembrane region" description="Helical" evidence="11">
    <location>
        <begin position="228"/>
        <end position="247"/>
    </location>
</feature>
<dbReference type="InterPro" id="IPR051327">
    <property type="entry name" value="MATE_MepA_subfamily"/>
</dbReference>
<organism evidence="12 13">
    <name type="scientific">Denitrobacterium detoxificans</name>
    <dbReference type="NCBI Taxonomy" id="79604"/>
    <lineage>
        <taxon>Bacteria</taxon>
        <taxon>Bacillati</taxon>
        <taxon>Actinomycetota</taxon>
        <taxon>Coriobacteriia</taxon>
        <taxon>Eggerthellales</taxon>
        <taxon>Eggerthellaceae</taxon>
        <taxon>Denitrobacterium</taxon>
    </lineage>
</organism>
<dbReference type="CDD" id="cd13143">
    <property type="entry name" value="MATE_MepA_like"/>
    <property type="match status" value="1"/>
</dbReference>
<evidence type="ECO:0000256" key="9">
    <source>
        <dbReference type="ARBA" id="ARBA00023251"/>
    </source>
</evidence>
<evidence type="ECO:0000256" key="3">
    <source>
        <dbReference type="ARBA" id="ARBA00022106"/>
    </source>
</evidence>
<gene>
    <name evidence="12" type="ORF">SAMN02910314_01741</name>
</gene>
<evidence type="ECO:0000256" key="7">
    <source>
        <dbReference type="ARBA" id="ARBA00022989"/>
    </source>
</evidence>
<feature type="transmembrane region" description="Helical" evidence="11">
    <location>
        <begin position="166"/>
        <end position="187"/>
    </location>
</feature>
<dbReference type="PANTHER" id="PTHR43823">
    <property type="entry name" value="SPORULATION PROTEIN YKVU"/>
    <property type="match status" value="1"/>
</dbReference>
<dbReference type="PANTHER" id="PTHR43823:SF3">
    <property type="entry name" value="MULTIDRUG EXPORT PROTEIN MEPA"/>
    <property type="match status" value="1"/>
</dbReference>
<keyword evidence="6 11" id="KW-0812">Transmembrane</keyword>
<comment type="subcellular location">
    <subcellularLocation>
        <location evidence="1">Cell membrane</location>
        <topology evidence="1">Multi-pass membrane protein</topology>
    </subcellularLocation>
</comment>
<dbReference type="PIRSF" id="PIRSF006603">
    <property type="entry name" value="DinF"/>
    <property type="match status" value="1"/>
</dbReference>
<evidence type="ECO:0000256" key="11">
    <source>
        <dbReference type="SAM" id="Phobius"/>
    </source>
</evidence>
<reference evidence="13" key="1">
    <citation type="submission" date="2016-10" db="EMBL/GenBank/DDBJ databases">
        <authorList>
            <person name="Varghese N."/>
        </authorList>
    </citation>
    <scope>NUCLEOTIDE SEQUENCE [LARGE SCALE GENOMIC DNA]</scope>
    <source>
        <strain evidence="13">DSM 21843</strain>
    </source>
</reference>
<sequence>MAEERNDLFDSASSTGAPVGQDPKNPGRDDKVNRMGSASIPRLITEFAIPSIIGMVVNGAYNIIDSIFLGSAMHETGQAAVTAAVPIMIVFMAISMLIGNGGNALAALRMGEGDRQGAERSLGNTVTLSLIVSAIVALLAFVPPCINGLLSISGTTTEVWEYSKTFIQIISLGFFLQCIGMGVNNFIRTSGNPNRALGTMIIGAVVCVIFNYLFVIVLGWGIAGSACATLAGQAASCVSVLWFFIFTKNVPMKLHKRFMKLERRTVRLILSLGFASFAIQAAAAVVNFVLNNLLVKYGAQSALGQDAALASIGVVSRVAMFTIFPLIGVAVALQPLLGYNYGAHLFKRVRTTLFQGMLGGTVIAVAMWAAVHLWPNQIVGAFGLEDPELIEFTVFALKVQLILLPFVAFQIIGSNYFQATGQPVKSAFLSLTRQVLFLIPLYILLPELLPQIMPQYSGLDALYFAVPMADFLAIFTTVIFMLVELRRMKRLESGELEAAAF</sequence>
<dbReference type="GO" id="GO:0015297">
    <property type="term" value="F:antiporter activity"/>
    <property type="evidence" value="ECO:0007669"/>
    <property type="project" value="InterPro"/>
</dbReference>
<dbReference type="GO" id="GO:0005886">
    <property type="term" value="C:plasma membrane"/>
    <property type="evidence" value="ECO:0007669"/>
    <property type="project" value="UniProtKB-SubCell"/>
</dbReference>
<dbReference type="RefSeq" id="WP_369677324.1">
    <property type="nucleotide sequence ID" value="NZ_FOEC01000013.1"/>
</dbReference>
<dbReference type="InterPro" id="IPR048279">
    <property type="entry name" value="MdtK-like"/>
</dbReference>
<evidence type="ECO:0000256" key="2">
    <source>
        <dbReference type="ARBA" id="ARBA00008417"/>
    </source>
</evidence>
<feature type="transmembrane region" description="Helical" evidence="11">
    <location>
        <begin position="199"/>
        <end position="222"/>
    </location>
</feature>
<keyword evidence="8 11" id="KW-0472">Membrane</keyword>
<keyword evidence="7 11" id="KW-1133">Transmembrane helix</keyword>
<dbReference type="AlphaFoldDB" id="A0A1H8TY48"/>
<evidence type="ECO:0000256" key="6">
    <source>
        <dbReference type="ARBA" id="ARBA00022692"/>
    </source>
</evidence>